<dbReference type="InterPro" id="IPR036736">
    <property type="entry name" value="ACP-like_sf"/>
</dbReference>
<reference evidence="8 9" key="1">
    <citation type="journal article" date="2014" name="Nat. Commun.">
        <title>Multiple recent horizontal transfers of a large genomic region in cheese making fungi.</title>
        <authorList>
            <person name="Cheeseman K."/>
            <person name="Ropars J."/>
            <person name="Renault P."/>
            <person name="Dupont J."/>
            <person name="Gouzy J."/>
            <person name="Branca A."/>
            <person name="Abraham A.L."/>
            <person name="Ceppi M."/>
            <person name="Conseiller E."/>
            <person name="Debuchy R."/>
            <person name="Malagnac F."/>
            <person name="Goarin A."/>
            <person name="Silar P."/>
            <person name="Lacoste S."/>
            <person name="Sallet E."/>
            <person name="Bensimon A."/>
            <person name="Giraud T."/>
            <person name="Brygoo Y."/>
        </authorList>
    </citation>
    <scope>NUCLEOTIDE SEQUENCE [LARGE SCALE GENOMIC DNA]</scope>
    <source>
        <strain evidence="9">FM 013</strain>
    </source>
</reference>
<feature type="region of interest" description="C-terminal hotdog fold" evidence="5">
    <location>
        <begin position="1095"/>
        <end position="1250"/>
    </location>
</feature>
<dbReference type="PANTHER" id="PTHR43775">
    <property type="entry name" value="FATTY ACID SYNTHASE"/>
    <property type="match status" value="1"/>
</dbReference>
<dbReference type="SUPFAM" id="SSF47336">
    <property type="entry name" value="ACP-like"/>
    <property type="match status" value="1"/>
</dbReference>
<evidence type="ECO:0000256" key="1">
    <source>
        <dbReference type="ARBA" id="ARBA00022450"/>
    </source>
</evidence>
<dbReference type="InterPro" id="IPR049551">
    <property type="entry name" value="PKS_DH_C"/>
</dbReference>
<dbReference type="EMBL" id="HG793135">
    <property type="protein sequence ID" value="CRL18486.1"/>
    <property type="molecule type" value="Genomic_DNA"/>
</dbReference>
<keyword evidence="4" id="KW-0511">Multifunctional enzyme</keyword>
<keyword evidence="3" id="KW-0808">Transferase</keyword>
<gene>
    <name evidence="8" type="ORF">PCAMFM013_S002g000356</name>
</gene>
<keyword evidence="1" id="KW-0596">Phosphopantetheine</keyword>
<dbReference type="InterPro" id="IPR032821">
    <property type="entry name" value="PKS_assoc"/>
</dbReference>
<dbReference type="Pfam" id="PF00698">
    <property type="entry name" value="Acyl_transf_1"/>
    <property type="match status" value="1"/>
</dbReference>
<dbReference type="SMART" id="SM00825">
    <property type="entry name" value="PKS_KS"/>
    <property type="match status" value="1"/>
</dbReference>
<dbReference type="GO" id="GO:1901336">
    <property type="term" value="P:lactone biosynthetic process"/>
    <property type="evidence" value="ECO:0007669"/>
    <property type="project" value="UniProtKB-ARBA"/>
</dbReference>
<dbReference type="InterPro" id="IPR049552">
    <property type="entry name" value="PKS_DH_N"/>
</dbReference>
<dbReference type="InterPro" id="IPR016036">
    <property type="entry name" value="Malonyl_transacylase_ACP-bd"/>
</dbReference>
<dbReference type="InterPro" id="IPR014031">
    <property type="entry name" value="Ketoacyl_synth_C"/>
</dbReference>
<keyword evidence="2" id="KW-0597">Phosphoprotein</keyword>
<dbReference type="InterPro" id="IPR057326">
    <property type="entry name" value="KR_dom"/>
</dbReference>
<dbReference type="Pfam" id="PF08659">
    <property type="entry name" value="KR"/>
    <property type="match status" value="1"/>
</dbReference>
<evidence type="ECO:0000259" key="6">
    <source>
        <dbReference type="PROSITE" id="PS52004"/>
    </source>
</evidence>
<dbReference type="STRING" id="1429867.A0A0G4NWQ6"/>
<dbReference type="SMART" id="SM00827">
    <property type="entry name" value="PKS_AT"/>
    <property type="match status" value="1"/>
</dbReference>
<dbReference type="SMART" id="SM00826">
    <property type="entry name" value="PKS_DH"/>
    <property type="match status" value="1"/>
</dbReference>
<dbReference type="InterPro" id="IPR036291">
    <property type="entry name" value="NAD(P)-bd_dom_sf"/>
</dbReference>
<dbReference type="Gene3D" id="3.40.47.10">
    <property type="match status" value="1"/>
</dbReference>
<dbReference type="SUPFAM" id="SSF51735">
    <property type="entry name" value="NAD(P)-binding Rossmann-fold domains"/>
    <property type="match status" value="1"/>
</dbReference>
<dbReference type="InterPro" id="IPR016035">
    <property type="entry name" value="Acyl_Trfase/lysoPLipase"/>
</dbReference>
<dbReference type="InterPro" id="IPR042104">
    <property type="entry name" value="PKS_dehydratase_sf"/>
</dbReference>
<dbReference type="CDD" id="cd05274">
    <property type="entry name" value="KR_FAS_SDR_x"/>
    <property type="match status" value="1"/>
</dbReference>
<feature type="domain" description="Ketosynthase family 3 (KS3)" evidence="6">
    <location>
        <begin position="15"/>
        <end position="444"/>
    </location>
</feature>
<evidence type="ECO:0000256" key="3">
    <source>
        <dbReference type="ARBA" id="ARBA00022679"/>
    </source>
</evidence>
<evidence type="ECO:0000256" key="5">
    <source>
        <dbReference type="PROSITE-ProRule" id="PRU01363"/>
    </source>
</evidence>
<organism evidence="8 9">
    <name type="scientific">Penicillium camemberti (strain FM 013)</name>
    <dbReference type="NCBI Taxonomy" id="1429867"/>
    <lineage>
        <taxon>Eukaryota</taxon>
        <taxon>Fungi</taxon>
        <taxon>Dikarya</taxon>
        <taxon>Ascomycota</taxon>
        <taxon>Pezizomycotina</taxon>
        <taxon>Eurotiomycetes</taxon>
        <taxon>Eurotiomycetidae</taxon>
        <taxon>Eurotiales</taxon>
        <taxon>Aspergillaceae</taxon>
        <taxon>Penicillium</taxon>
    </lineage>
</organism>
<dbReference type="InterPro" id="IPR018201">
    <property type="entry name" value="Ketoacyl_synth_AS"/>
</dbReference>
<dbReference type="GO" id="GO:0016874">
    <property type="term" value="F:ligase activity"/>
    <property type="evidence" value="ECO:0007669"/>
    <property type="project" value="UniProtKB-KW"/>
</dbReference>
<evidence type="ECO:0000256" key="4">
    <source>
        <dbReference type="ARBA" id="ARBA00023268"/>
    </source>
</evidence>
<dbReference type="InterPro" id="IPR014043">
    <property type="entry name" value="Acyl_transferase_dom"/>
</dbReference>
<dbReference type="Pfam" id="PF00109">
    <property type="entry name" value="ketoacyl-synt"/>
    <property type="match status" value="1"/>
</dbReference>
<dbReference type="PANTHER" id="PTHR43775:SF37">
    <property type="entry name" value="SI:DKEY-61P9.11"/>
    <property type="match status" value="1"/>
</dbReference>
<name>A0A0G4NWQ6_PENC3</name>
<dbReference type="Pfam" id="PF02801">
    <property type="entry name" value="Ketoacyl-synt_C"/>
    <property type="match status" value="1"/>
</dbReference>
<dbReference type="CDD" id="cd00833">
    <property type="entry name" value="PKS"/>
    <property type="match status" value="1"/>
</dbReference>
<dbReference type="Gene3D" id="3.40.366.10">
    <property type="entry name" value="Malonyl-Coenzyme A Acyl Carrier Protein, domain 2"/>
    <property type="match status" value="1"/>
</dbReference>
<dbReference type="SUPFAM" id="SSF52151">
    <property type="entry name" value="FabD/lysophospholipase-like"/>
    <property type="match status" value="1"/>
</dbReference>
<proteinExistence type="predicted"/>
<evidence type="ECO:0000313" key="9">
    <source>
        <dbReference type="Proteomes" id="UP000053732"/>
    </source>
</evidence>
<sequence length="2314" mass="250102">MPYAHDTPPAEDVSLEPIAICGMACRLPGKVGSPSALWDLLLRKGAGNTMRVPESRFNIDAHLHKNGERPGSMNVGGGYFLDGRAENFDPTFFNMTPVEAMWLDPQQRKILEVCYEALESAGLTLEQVSGTNTGAFIGSFTADYQQMTFRDPDFRHSYAATGVDPGIISNRVGNVFDLNGPSFTINTACSSSVYAIHHACHALRAGDCQAALVGGVNLILTVDQHMNTAKLGVLSPTSFCHTFDAAADGYGRGEGAGALYLKRMSDAIRDGDIIRAAIRSSAVNTNGKVPGYGITYPNMKGQEKVIRAAYKRANLDPDQTAYFECHGTGTPVGDPIEVRAVASAMNDTRSEDRPLIIGAVKPNIGHSEAASGIFAVMKAALMVETGLIPGVAGLQTVNPEIPEKEWNVKVNRDTLPWPEEFESRRASVSSFGYGGTNGHVIVEEVKALYPQYQHGARKALANYDHSATRPLLVTLSAHEKTTLIRNIEAHAKVVDQYYLSDFAHTLNNHRNRFVQRAFVVASEATAASDMETANFKFGSCTKPISDLAFIFTGQGAQWAGLGREAIETFPVFRHTIRRLDRVLKAVDHPPNFSIEEELKAPAETSRINDASIAQPTLVATQIALVDLLASWNIVPTATVGHSAGEYAAAYAAGLASAPEIIIAAYYRGYSLGRNAPAGGSMMAVGLGRDEVEVYLASLSKELVIACENSPSSVTLSGPVAAIHEARDLFAEEKIFARELRTGMAYHSPHMEPVAGPMVELVTNAYCKLDGYDRQWRCPRRAMVSSVTNQTVLTGDITPAYWARNLTGRVLFNTAVQTLAKTEELKDITGFVEVGPHSALSGPFKQICQANAFTSYTYVTTLIRNQDGAHSLLKTAGELFLAGYAVDMQRVNRLDGPSLDFQLDLKASGKRPFTLADLPPYQWNYEKVYWAEPRVSAEYRHLTHARHDLLGSKIPGLSSHAMVWRNILRVRDIPWLQDHKNTQLGGSNMFPAAGHIALAIEAARQHCEITGVNMSGAVLRDVELKTALIIPDTDAGIEIQLRLARNSSSKSPSYYFAVESCTDNNWTIHSDGTILPVSDPESADVRPHPVNPGVLTQRHRGKRWNDTFRSVGFEYGTSFDTLDKIRTHDKYYQAVGQIPLAISSERMVDESRYMIHPSTVDCLLQLCIISIHAGLYQTMPWGVVPIKFEEITILGPDDAANTVGQAVAWNDVRGERARYFNTDAQLATPTGRVVVDIKGLHTVAYEAALPPGDEATAKPAPYAAVEWKPDYTIHGLQKVPLGPDMLSSIISLLCHKEPMASALLVDSSTSVDLETVLSALSPAAELSVAAVQTLATDSSRIKNVVIPEGPLDLANLNVKDQRLVLIAGEDGQQLTESDMWASLESVLSVTGTTLVPIESSVAPAVQASIEKAGFLVTAKIASEQTLLLVSRFIERGSSSTSNPDDSIKLVYSPLHSAPPLALADALRLQGAEVLVKTLEEVDLTADKELVLFNPYANILSQPETTSFDALKQIIPSGASVTWITAGVNECTSTHGGMVPGFLRVLREEQKMSKLTWLDVDQNETFESIARTLASIRQDSAESVTENEYWLHQGVCHISRIVLNDELNARMIVDENKLVQMSLPSGQPLQANVEQGKITFAHSNRFDGISLQPDEIEVQVTSCEVYKQDLQAPAEGLRVAAGTVLNIGENVEQGLLGKTVVTYVTNALQTIVRVPEALSVQCDPAVGNQFVSALPGLCRALNAVSSISGPITEKQVLLLSSSEPLSNDLAQISRALSFPLAITEDMSHIRQVMKTAGSSLVVVAEDFSDKNQKVWREMPSGGWFVLSENVHGALSAPSDVTPFTRGVRFAATSVQSSFNIDKTALGKIMREAIASIDNTMEPALVYSTNDVNSATSITADRFIMTYNYDSDIVEVAPSTPKLRFSSEDIYLLAGCLGGLGRSLTSWMMERGARHFAFISRSGDDKPEAAQLTSSLREAGAQPQIFRGDVSNVSDVKNVIEAVTSGPDGKRIRGVVHAAMVLQDGIFGPQTSIEKFQAAITPKVDGALALHHALKDHELDFFVMTSSISAIVGQPSQSNYAAANSFLDNLACQRNHMGLAATSVALPMVLGVGVVAENDALEDKITRRGMYGIDERDLLRTFEAAMSSRPRSDLKYQEASILLGLDPGRLAGAWTAARENTDLDWVEDGRFIGLKSLVEAASGGKNGDDAKDGGEGGVAAQAVVVAQGDGVDAAVDVVAACLMQRCAGILMMSVEDFALEGSSVGGYGLDSMIGAELRNWLFKMFGLNIPFQELLSTSLTFKGLSLLVLEALGVNVA</sequence>
<dbReference type="InterPro" id="IPR001227">
    <property type="entry name" value="Ac_transferase_dom_sf"/>
</dbReference>
<dbReference type="InterPro" id="IPR050091">
    <property type="entry name" value="PKS_NRPS_Biosynth_Enz"/>
</dbReference>
<dbReference type="SMART" id="SM00822">
    <property type="entry name" value="PKS_KR"/>
    <property type="match status" value="1"/>
</dbReference>
<feature type="domain" description="PKS/mFAS DH" evidence="7">
    <location>
        <begin position="946"/>
        <end position="1250"/>
    </location>
</feature>
<dbReference type="SUPFAM" id="SSF55048">
    <property type="entry name" value="Probable ACP-binding domain of malonyl-CoA ACP transacylase"/>
    <property type="match status" value="1"/>
</dbReference>
<dbReference type="Pfam" id="PF14765">
    <property type="entry name" value="PS-DH"/>
    <property type="match status" value="1"/>
</dbReference>
<protein>
    <submittedName>
        <fullName evidence="8">Beta-ketoacyl synthase</fullName>
    </submittedName>
</protein>
<dbReference type="PROSITE" id="PS00606">
    <property type="entry name" value="KS3_1"/>
    <property type="match status" value="1"/>
</dbReference>
<keyword evidence="9" id="KW-1185">Reference proteome</keyword>
<dbReference type="PROSITE" id="PS52019">
    <property type="entry name" value="PKS_MFAS_DH"/>
    <property type="match status" value="1"/>
</dbReference>
<dbReference type="GO" id="GO:0006633">
    <property type="term" value="P:fatty acid biosynthetic process"/>
    <property type="evidence" value="ECO:0007669"/>
    <property type="project" value="InterPro"/>
</dbReference>
<dbReference type="InterPro" id="IPR016039">
    <property type="entry name" value="Thiolase-like"/>
</dbReference>
<dbReference type="Gene3D" id="3.10.129.110">
    <property type="entry name" value="Polyketide synthase dehydratase"/>
    <property type="match status" value="1"/>
</dbReference>
<dbReference type="InterPro" id="IPR020841">
    <property type="entry name" value="PKS_Beta-ketoAc_synthase_dom"/>
</dbReference>
<evidence type="ECO:0000256" key="2">
    <source>
        <dbReference type="ARBA" id="ARBA00022553"/>
    </source>
</evidence>
<dbReference type="GO" id="GO:0004315">
    <property type="term" value="F:3-oxoacyl-[acyl-carrier-protein] synthase activity"/>
    <property type="evidence" value="ECO:0007669"/>
    <property type="project" value="InterPro"/>
</dbReference>
<dbReference type="Pfam" id="PF16197">
    <property type="entry name" value="KAsynt_C_assoc"/>
    <property type="match status" value="1"/>
</dbReference>
<dbReference type="InterPro" id="IPR014030">
    <property type="entry name" value="Ketoacyl_synth_N"/>
</dbReference>
<dbReference type="Gene3D" id="3.40.50.720">
    <property type="entry name" value="NAD(P)-binding Rossmann-like Domain"/>
    <property type="match status" value="1"/>
</dbReference>
<feature type="region of interest" description="N-terminal hotdog fold" evidence="5">
    <location>
        <begin position="946"/>
        <end position="1080"/>
    </location>
</feature>
<dbReference type="InterPro" id="IPR013968">
    <property type="entry name" value="PKS_KR"/>
</dbReference>
<dbReference type="InterPro" id="IPR020807">
    <property type="entry name" value="PKS_DH"/>
</dbReference>
<dbReference type="GO" id="GO:0044550">
    <property type="term" value="P:secondary metabolite biosynthetic process"/>
    <property type="evidence" value="ECO:0007669"/>
    <property type="project" value="TreeGrafter"/>
</dbReference>
<evidence type="ECO:0000259" key="7">
    <source>
        <dbReference type="PROSITE" id="PS52019"/>
    </source>
</evidence>
<dbReference type="InterPro" id="IPR049900">
    <property type="entry name" value="PKS_mFAS_DH"/>
</dbReference>
<dbReference type="SUPFAM" id="SSF53901">
    <property type="entry name" value="Thiolase-like"/>
    <property type="match status" value="1"/>
</dbReference>
<feature type="active site" description="Proton acceptor; for dehydratase activity" evidence="5">
    <location>
        <position position="978"/>
    </location>
</feature>
<dbReference type="Proteomes" id="UP000053732">
    <property type="component" value="Unassembled WGS sequence"/>
</dbReference>
<evidence type="ECO:0000313" key="8">
    <source>
        <dbReference type="EMBL" id="CRL18486.1"/>
    </source>
</evidence>
<accession>A0A0G4NWQ6</accession>
<dbReference type="PROSITE" id="PS52004">
    <property type="entry name" value="KS3_2"/>
    <property type="match status" value="1"/>
</dbReference>
<feature type="active site" description="Proton donor; for dehydratase activity" evidence="5">
    <location>
        <position position="1160"/>
    </location>
</feature>
<dbReference type="Pfam" id="PF21089">
    <property type="entry name" value="PKS_DH_N"/>
    <property type="match status" value="1"/>
</dbReference>
<dbReference type="GO" id="GO:0004312">
    <property type="term" value="F:fatty acid synthase activity"/>
    <property type="evidence" value="ECO:0007669"/>
    <property type="project" value="TreeGrafter"/>
</dbReference>